<protein>
    <submittedName>
        <fullName evidence="3">Uncharacterized protein</fullName>
    </submittedName>
</protein>
<sequence length="176" mass="19250">MDVDIASFAAEGAAAEFKAGAGGEKKEKRNTAGHSKRPHMEEDDAHDGSEMQKPKVARHQGEDVIFSTKVEKLKDEVHLLQSELGGLKKRLAKLETAENEEQQNENGNGTKKIVRSTKFMDENETGDLDKIMKWGMWGGMIVAVATIGGWMGAAVERGAVGRGVAEWVWRQTAKSV</sequence>
<keyword evidence="1" id="KW-0175">Coiled coil</keyword>
<organism evidence="3 4">
    <name type="scientific">Pyronema omphalodes (strain CBS 100304)</name>
    <name type="common">Pyronema confluens</name>
    <dbReference type="NCBI Taxonomy" id="1076935"/>
    <lineage>
        <taxon>Eukaryota</taxon>
        <taxon>Fungi</taxon>
        <taxon>Dikarya</taxon>
        <taxon>Ascomycota</taxon>
        <taxon>Pezizomycotina</taxon>
        <taxon>Pezizomycetes</taxon>
        <taxon>Pezizales</taxon>
        <taxon>Pyronemataceae</taxon>
        <taxon>Pyronema</taxon>
    </lineage>
</organism>
<reference evidence="3 4" key="1">
    <citation type="journal article" date="2013" name="PLoS Genet.">
        <title>The genome and development-dependent transcriptomes of Pyronema confluens: a window into fungal evolution.</title>
        <authorList>
            <person name="Traeger S."/>
            <person name="Altegoer F."/>
            <person name="Freitag M."/>
            <person name="Gabaldon T."/>
            <person name="Kempken F."/>
            <person name="Kumar A."/>
            <person name="Marcet-Houben M."/>
            <person name="Poggeler S."/>
            <person name="Stajich J.E."/>
            <person name="Nowrousian M."/>
        </authorList>
    </citation>
    <scope>NUCLEOTIDE SEQUENCE [LARGE SCALE GENOMIC DNA]</scope>
    <source>
        <strain evidence="4">CBS 100304</strain>
        <tissue evidence="3">Vegetative mycelium</tissue>
    </source>
</reference>
<gene>
    <name evidence="3" type="ORF">PCON_05322</name>
</gene>
<accession>U4L6S9</accession>
<dbReference type="EMBL" id="HF935269">
    <property type="protein sequence ID" value="CCX05735.1"/>
    <property type="molecule type" value="Genomic_DNA"/>
</dbReference>
<dbReference type="AlphaFoldDB" id="U4L6S9"/>
<dbReference type="OrthoDB" id="10520524at2759"/>
<feature type="region of interest" description="Disordered" evidence="2">
    <location>
        <begin position="12"/>
        <end position="60"/>
    </location>
</feature>
<keyword evidence="4" id="KW-1185">Reference proteome</keyword>
<evidence type="ECO:0000313" key="4">
    <source>
        <dbReference type="Proteomes" id="UP000018144"/>
    </source>
</evidence>
<evidence type="ECO:0000313" key="3">
    <source>
        <dbReference type="EMBL" id="CCX05735.1"/>
    </source>
</evidence>
<evidence type="ECO:0000256" key="1">
    <source>
        <dbReference type="SAM" id="Coils"/>
    </source>
</evidence>
<dbReference type="Proteomes" id="UP000018144">
    <property type="component" value="Unassembled WGS sequence"/>
</dbReference>
<feature type="coiled-coil region" evidence="1">
    <location>
        <begin position="70"/>
        <end position="104"/>
    </location>
</feature>
<proteinExistence type="predicted"/>
<name>U4L6S9_PYROM</name>
<evidence type="ECO:0000256" key="2">
    <source>
        <dbReference type="SAM" id="MobiDB-lite"/>
    </source>
</evidence>